<evidence type="ECO:0000259" key="1">
    <source>
        <dbReference type="Pfam" id="PF09861"/>
    </source>
</evidence>
<dbReference type="Gene3D" id="3.90.226.30">
    <property type="match status" value="1"/>
</dbReference>
<dbReference type="PANTHER" id="PTHR33171">
    <property type="entry name" value="LAR_N DOMAIN-CONTAINING PROTEIN"/>
    <property type="match status" value="1"/>
</dbReference>
<dbReference type="InterPro" id="IPR018657">
    <property type="entry name" value="LarA-like_N"/>
</dbReference>
<proteinExistence type="predicted"/>
<name>A0A1Y0L3M4_TATCI</name>
<dbReference type="KEGG" id="tci:A7K98_01695"/>
<evidence type="ECO:0000313" key="4">
    <source>
        <dbReference type="EMBL" id="ARU96652.1"/>
    </source>
</evidence>
<dbReference type="InterPro" id="IPR048068">
    <property type="entry name" value="LarA-like"/>
</dbReference>
<reference evidence="5 6" key="1">
    <citation type="submission" date="2016-05" db="EMBL/GenBank/DDBJ databases">
        <title>Complete genome sequence of two 2,5-diketo-D-glunonic acid producing strain Tatumella citrea.</title>
        <authorList>
            <person name="Duan C."/>
            <person name="Yang J."/>
            <person name="Yang S."/>
        </authorList>
    </citation>
    <scope>NUCLEOTIDE SEQUENCE [LARGE SCALE GENOMIC DNA]</scope>
    <source>
        <strain evidence="4 5">ATCC 39140</strain>
        <strain evidence="3 6">DSM 13699</strain>
    </source>
</reference>
<dbReference type="EMBL" id="CP015579">
    <property type="protein sequence ID" value="ARU92616.1"/>
    <property type="molecule type" value="Genomic_DNA"/>
</dbReference>
<evidence type="ECO:0000259" key="2">
    <source>
        <dbReference type="Pfam" id="PF21113"/>
    </source>
</evidence>
<dbReference type="NCBIfam" id="NF033504">
    <property type="entry name" value="Ni_dep_LarA"/>
    <property type="match status" value="1"/>
</dbReference>
<accession>A0A1Y0L3M4</accession>
<dbReference type="Pfam" id="PF21113">
    <property type="entry name" value="LarA_C"/>
    <property type="match status" value="1"/>
</dbReference>
<evidence type="ECO:0000313" key="6">
    <source>
        <dbReference type="Proteomes" id="UP000195814"/>
    </source>
</evidence>
<dbReference type="RefSeq" id="WP_087486993.1">
    <property type="nucleotide sequence ID" value="NZ_CP015579.1"/>
</dbReference>
<gene>
    <name evidence="3" type="ORF">A7K98_01695</name>
    <name evidence="4" type="ORF">A7K99_01695</name>
</gene>
<dbReference type="Proteomes" id="UP000195729">
    <property type="component" value="Chromosome"/>
</dbReference>
<dbReference type="AlphaFoldDB" id="A0A1Y0L3M4"/>
<sequence length="427" mass="46361">MVDIKLKYDHGYQTGEIPDKNFHGTIVVDNSQFLQSSYQTSEQQLVENSLDNPIDSPTLEQLSAGKKDIVVISSDHTRPVPSAIIMPIILRRIRSVSPDAKITILIATGTHRASTKEELIAKYGQEIFDNETIIVHDSRDDSSLTDIGVLPSGARCVINKLAVECDLLVAEGFIEPHFFAGFSGGRKAVFPGVAGYTSVVGNHNGVFIDSLKARTGNLTGNPIHQDMVYAAKLSALQFIVNVVLDHDKRIIGCFSGDAVTAHEKGCQFVRKTMSAGKLESDITITCNGGYPLDQNIYQAVKGMTAAEATTKPGGVIIMVAGARDGHGGSGFFNTFRDAKDVNDIIEDAKKTPADKTIPDQWQSQILARVMSRFHVIFVTDLISPQIILDMKLDHSPDLQDAINKAFSLQGENARVTVIPDGVSVIIE</sequence>
<dbReference type="InterPro" id="IPR043166">
    <property type="entry name" value="LarA-like_C"/>
</dbReference>
<dbReference type="Proteomes" id="UP000195814">
    <property type="component" value="Chromosome"/>
</dbReference>
<keyword evidence="5" id="KW-1185">Reference proteome</keyword>
<dbReference type="Gene3D" id="3.40.50.11440">
    <property type="match status" value="1"/>
</dbReference>
<dbReference type="GO" id="GO:0050043">
    <property type="term" value="F:lactate racemase activity"/>
    <property type="evidence" value="ECO:0007669"/>
    <property type="project" value="InterPro"/>
</dbReference>
<organism evidence="3 6">
    <name type="scientific">Tatumella citrea</name>
    <name type="common">Pantoea citrea</name>
    <dbReference type="NCBI Taxonomy" id="53336"/>
    <lineage>
        <taxon>Bacteria</taxon>
        <taxon>Pseudomonadati</taxon>
        <taxon>Pseudomonadota</taxon>
        <taxon>Gammaproteobacteria</taxon>
        <taxon>Enterobacterales</taxon>
        <taxon>Erwiniaceae</taxon>
        <taxon>Tatumella</taxon>
    </lineage>
</organism>
<feature type="domain" description="Lactate racemase C-terminal" evidence="2">
    <location>
        <begin position="278"/>
        <end position="426"/>
    </location>
</feature>
<dbReference type="OrthoDB" id="9770545at2"/>
<evidence type="ECO:0000313" key="3">
    <source>
        <dbReference type="EMBL" id="ARU92616.1"/>
    </source>
</evidence>
<dbReference type="InterPro" id="IPR048520">
    <property type="entry name" value="LarA_C"/>
</dbReference>
<dbReference type="InterPro" id="IPR047926">
    <property type="entry name" value="Ni_dep_LarA"/>
</dbReference>
<dbReference type="Pfam" id="PF09861">
    <property type="entry name" value="Lar_N"/>
    <property type="match status" value="1"/>
</dbReference>
<evidence type="ECO:0000313" key="5">
    <source>
        <dbReference type="Proteomes" id="UP000195729"/>
    </source>
</evidence>
<feature type="domain" description="LarA-like N-terminal" evidence="1">
    <location>
        <begin position="8"/>
        <end position="215"/>
    </location>
</feature>
<dbReference type="EMBL" id="CP015581">
    <property type="protein sequence ID" value="ARU96652.1"/>
    <property type="molecule type" value="Genomic_DNA"/>
</dbReference>
<protein>
    <submittedName>
        <fullName evidence="3">Lactate racemization operon protein LarA</fullName>
    </submittedName>
</protein>
<dbReference type="PANTHER" id="PTHR33171:SF17">
    <property type="entry name" value="LARA-LIKE N-TERMINAL DOMAIN-CONTAINING PROTEIN"/>
    <property type="match status" value="1"/>
</dbReference>